<dbReference type="CDD" id="cd01449">
    <property type="entry name" value="TST_Repeat_2"/>
    <property type="match status" value="1"/>
</dbReference>
<dbReference type="AlphaFoldDB" id="Q65TG2"/>
<dbReference type="Proteomes" id="UP000000607">
    <property type="component" value="Chromosome"/>
</dbReference>
<dbReference type="HOGENOM" id="CLU_031618_2_0_6"/>
<organism evidence="5 6">
    <name type="scientific">Mannheimia succiniciproducens (strain KCTC 0769BP / MBEL55E)</name>
    <dbReference type="NCBI Taxonomy" id="221988"/>
    <lineage>
        <taxon>Bacteria</taxon>
        <taxon>Pseudomonadati</taxon>
        <taxon>Pseudomonadota</taxon>
        <taxon>Gammaproteobacteria</taxon>
        <taxon>Pasteurellales</taxon>
        <taxon>Pasteurellaceae</taxon>
        <taxon>Basfia</taxon>
    </lineage>
</organism>
<dbReference type="KEGG" id="msu:MS1141"/>
<dbReference type="CDD" id="cd01448">
    <property type="entry name" value="TST_Repeat_1"/>
    <property type="match status" value="1"/>
</dbReference>
<dbReference type="InterPro" id="IPR036873">
    <property type="entry name" value="Rhodanese-like_dom_sf"/>
</dbReference>
<dbReference type="InterPro" id="IPR001763">
    <property type="entry name" value="Rhodanese-like_dom"/>
</dbReference>
<feature type="domain" description="Rhodanese" evidence="4">
    <location>
        <begin position="67"/>
        <end position="172"/>
    </location>
</feature>
<name>Q65TG2_MANSM</name>
<accession>Q65TG2</accession>
<gene>
    <name evidence="5" type="primary">sseA</name>
    <name evidence="5" type="ordered locus">MS1141</name>
</gene>
<evidence type="ECO:0000313" key="6">
    <source>
        <dbReference type="Proteomes" id="UP000000607"/>
    </source>
</evidence>
<dbReference type="PROSITE" id="PS50206">
    <property type="entry name" value="RHODANESE_3"/>
    <property type="match status" value="3"/>
</dbReference>
<dbReference type="Pfam" id="PF00581">
    <property type="entry name" value="Rhodanese"/>
    <property type="match status" value="3"/>
</dbReference>
<dbReference type="GO" id="GO:0004792">
    <property type="term" value="F:thiosulfate-cyanide sulfurtransferase activity"/>
    <property type="evidence" value="ECO:0007669"/>
    <property type="project" value="TreeGrafter"/>
</dbReference>
<dbReference type="eggNOG" id="COG2897">
    <property type="taxonomic scope" value="Bacteria"/>
</dbReference>
<dbReference type="Gene3D" id="3.40.250.10">
    <property type="entry name" value="Rhodanese-like domain"/>
    <property type="match status" value="3"/>
</dbReference>
<dbReference type="EMBL" id="AE016827">
    <property type="protein sequence ID" value="AAU37748.1"/>
    <property type="molecule type" value="Genomic_DNA"/>
</dbReference>
<feature type="domain" description="Rhodanese" evidence="4">
    <location>
        <begin position="340"/>
        <end position="461"/>
    </location>
</feature>
<evidence type="ECO:0000256" key="2">
    <source>
        <dbReference type="ARBA" id="ARBA00022737"/>
    </source>
</evidence>
<sequence>MAGMVGDLDDYDRLLANISLSETDTMPHLRIFMKYTALFAIFSLFLTACNDNKVQPIDTAELLQNLNNPQYVIIDSRNDSLYNGFKDKHASRGGHIKGSIQFTCSWFDSIEAGKFDSFAESKGITKNKTLVIYDSNPDNLACISAEFAAKGYKVRTFSDFISYVNAGYPLESLLNFQYSVSPEWVYSVLQGEKPESYTNDDFMLFEVSWGALENAKAYTQHIVGAYHFDTDWVEGEAPVHNLLEPATIERNLLKNGITKDKTIILYSDNPLAAYRIFWALKWAGVEDVRVLNGNLSTWMDSGFPTETKVNIPQPVNNFGGHIPTNPQLSIAQPQQAYARQQQGLKLISSRAWEEYIGEVSGDDAIQATGEPQGAIWGFSGSAPSNVADFYDPDDTLRNPKEIEALWQELGIVQGDQLAFYCGTGWRASVPWFMTQLLGWRNTAVYDGGWNAWQMTELPVQKGAPTGLLKPDAKNDSGRMLKKTNSCRG</sequence>
<evidence type="ECO:0000259" key="4">
    <source>
        <dbReference type="PROSITE" id="PS50206"/>
    </source>
</evidence>
<protein>
    <submittedName>
        <fullName evidence="5">SseA protein</fullName>
    </submittedName>
</protein>
<proteinExistence type="predicted"/>
<reference evidence="5 6" key="1">
    <citation type="journal article" date="2004" name="Nat. Biotechnol.">
        <title>The genome sequence of the capnophilic rumen bacterium Mannheimia succiniciproducens.</title>
        <authorList>
            <person name="Hong S.H."/>
            <person name="Kim J.S."/>
            <person name="Lee S.Y."/>
            <person name="In Y.H."/>
            <person name="Choi S.S."/>
            <person name="Rih J.-K."/>
            <person name="Kim C.H."/>
            <person name="Jeong H."/>
            <person name="Hur C.G."/>
            <person name="Kim J.J."/>
        </authorList>
    </citation>
    <scope>NUCLEOTIDE SEQUENCE [LARGE SCALE GENOMIC DNA]</scope>
    <source>
        <strain evidence="6">KCTC 0769BP / MBEL55E</strain>
    </source>
</reference>
<dbReference type="PANTHER" id="PTHR11364:SF27">
    <property type="entry name" value="SULFURTRANSFERASE"/>
    <property type="match status" value="1"/>
</dbReference>
<feature type="domain" description="Rhodanese" evidence="4">
    <location>
        <begin position="221"/>
        <end position="307"/>
    </location>
</feature>
<dbReference type="InterPro" id="IPR045078">
    <property type="entry name" value="TST/MPST-like"/>
</dbReference>
<evidence type="ECO:0000313" key="5">
    <source>
        <dbReference type="EMBL" id="AAU37748.1"/>
    </source>
</evidence>
<evidence type="ECO:0000256" key="3">
    <source>
        <dbReference type="SAM" id="MobiDB-lite"/>
    </source>
</evidence>
<dbReference type="PANTHER" id="PTHR11364">
    <property type="entry name" value="THIOSULFATE SULFERTANSFERASE"/>
    <property type="match status" value="1"/>
</dbReference>
<keyword evidence="2" id="KW-0677">Repeat</keyword>
<dbReference type="SMART" id="SM00450">
    <property type="entry name" value="RHOD"/>
    <property type="match status" value="3"/>
</dbReference>
<dbReference type="STRING" id="221988.MS1141"/>
<evidence type="ECO:0000256" key="1">
    <source>
        <dbReference type="ARBA" id="ARBA00022679"/>
    </source>
</evidence>
<dbReference type="SUPFAM" id="SSF52821">
    <property type="entry name" value="Rhodanese/Cell cycle control phosphatase"/>
    <property type="match status" value="3"/>
</dbReference>
<keyword evidence="1" id="KW-0808">Transferase</keyword>
<feature type="region of interest" description="Disordered" evidence="3">
    <location>
        <begin position="463"/>
        <end position="488"/>
    </location>
</feature>
<keyword evidence="6" id="KW-1185">Reference proteome</keyword>